<feature type="region of interest" description="Disordered" evidence="1">
    <location>
        <begin position="170"/>
        <end position="291"/>
    </location>
</feature>
<evidence type="ECO:0000256" key="2">
    <source>
        <dbReference type="SAM" id="Phobius"/>
    </source>
</evidence>
<evidence type="ECO:0000313" key="4">
    <source>
        <dbReference type="Proteomes" id="UP000054097"/>
    </source>
</evidence>
<protein>
    <submittedName>
        <fullName evidence="3">Uncharacterized protein</fullName>
    </submittedName>
</protein>
<dbReference type="AlphaFoldDB" id="A0A0C2X6V7"/>
<feature type="transmembrane region" description="Helical" evidence="2">
    <location>
        <begin position="24"/>
        <end position="46"/>
    </location>
</feature>
<keyword evidence="2" id="KW-0812">Transmembrane</keyword>
<dbReference type="Proteomes" id="UP000054097">
    <property type="component" value="Unassembled WGS sequence"/>
</dbReference>
<organism evidence="3 4">
    <name type="scientific">Serendipita vermifera MAFF 305830</name>
    <dbReference type="NCBI Taxonomy" id="933852"/>
    <lineage>
        <taxon>Eukaryota</taxon>
        <taxon>Fungi</taxon>
        <taxon>Dikarya</taxon>
        <taxon>Basidiomycota</taxon>
        <taxon>Agaricomycotina</taxon>
        <taxon>Agaricomycetes</taxon>
        <taxon>Sebacinales</taxon>
        <taxon>Serendipitaceae</taxon>
        <taxon>Serendipita</taxon>
    </lineage>
</organism>
<name>A0A0C2X6V7_SERVB</name>
<feature type="compositionally biased region" description="Low complexity" evidence="1">
    <location>
        <begin position="180"/>
        <end position="189"/>
    </location>
</feature>
<accession>A0A0C2X6V7</accession>
<evidence type="ECO:0000256" key="1">
    <source>
        <dbReference type="SAM" id="MobiDB-lite"/>
    </source>
</evidence>
<evidence type="ECO:0000313" key="3">
    <source>
        <dbReference type="EMBL" id="KIM25027.1"/>
    </source>
</evidence>
<dbReference type="EMBL" id="KN824318">
    <property type="protein sequence ID" value="KIM25027.1"/>
    <property type="molecule type" value="Genomic_DNA"/>
</dbReference>
<keyword evidence="2" id="KW-1133">Transmembrane helix</keyword>
<gene>
    <name evidence="3" type="ORF">M408DRAFT_331491</name>
</gene>
<proteinExistence type="predicted"/>
<dbReference type="HOGENOM" id="CLU_957000_0_0_1"/>
<dbReference type="OrthoDB" id="3352285at2759"/>
<feature type="compositionally biased region" description="Basic and acidic residues" evidence="1">
    <location>
        <begin position="267"/>
        <end position="283"/>
    </location>
</feature>
<sequence length="291" mass="31511">MGVAVIEGYGVFAAVKARIGLVRIYAYLSLVAAILVSGIEIAHLVLHFTLKQPLIDNCVNEVRGQNRTIDSGFGFDSTRITRPITDSEAQDFCNSEWNKGTFRDIAWLLVAAILGFLFATVTFAYLRQLLDPSLQRTQAPSAAYQMNATRYPQAHNVNIPGYNPYQTQSYGDYMPPYENTKPPGYTSGPGYTGYGQDDEKAGYTGPNAARNSGDAESSNGHNPFRDPTHNQQTYLPPAGAPPPGLETYAQSERSKDEGFDAVALEAAIKKSEVETKGPGRSDDGAAGPSTK</sequence>
<feature type="transmembrane region" description="Helical" evidence="2">
    <location>
        <begin position="105"/>
        <end position="126"/>
    </location>
</feature>
<reference evidence="4" key="2">
    <citation type="submission" date="2015-01" db="EMBL/GenBank/DDBJ databases">
        <title>Evolutionary Origins and Diversification of the Mycorrhizal Mutualists.</title>
        <authorList>
            <consortium name="DOE Joint Genome Institute"/>
            <consortium name="Mycorrhizal Genomics Consortium"/>
            <person name="Kohler A."/>
            <person name="Kuo A."/>
            <person name="Nagy L.G."/>
            <person name="Floudas D."/>
            <person name="Copeland A."/>
            <person name="Barry K.W."/>
            <person name="Cichocki N."/>
            <person name="Veneault-Fourrey C."/>
            <person name="LaButti K."/>
            <person name="Lindquist E.A."/>
            <person name="Lipzen A."/>
            <person name="Lundell T."/>
            <person name="Morin E."/>
            <person name="Murat C."/>
            <person name="Riley R."/>
            <person name="Ohm R."/>
            <person name="Sun H."/>
            <person name="Tunlid A."/>
            <person name="Henrissat B."/>
            <person name="Grigoriev I.V."/>
            <person name="Hibbett D.S."/>
            <person name="Martin F."/>
        </authorList>
    </citation>
    <scope>NUCLEOTIDE SEQUENCE [LARGE SCALE GENOMIC DNA]</scope>
    <source>
        <strain evidence="4">MAFF 305830</strain>
    </source>
</reference>
<reference evidence="3 4" key="1">
    <citation type="submission" date="2014-04" db="EMBL/GenBank/DDBJ databases">
        <authorList>
            <consortium name="DOE Joint Genome Institute"/>
            <person name="Kuo A."/>
            <person name="Zuccaro A."/>
            <person name="Kohler A."/>
            <person name="Nagy L.G."/>
            <person name="Floudas D."/>
            <person name="Copeland A."/>
            <person name="Barry K.W."/>
            <person name="Cichocki N."/>
            <person name="Veneault-Fourrey C."/>
            <person name="LaButti K."/>
            <person name="Lindquist E.A."/>
            <person name="Lipzen A."/>
            <person name="Lundell T."/>
            <person name="Morin E."/>
            <person name="Murat C."/>
            <person name="Sun H."/>
            <person name="Tunlid A."/>
            <person name="Henrissat B."/>
            <person name="Grigoriev I.V."/>
            <person name="Hibbett D.S."/>
            <person name="Martin F."/>
            <person name="Nordberg H.P."/>
            <person name="Cantor M.N."/>
            <person name="Hua S.X."/>
        </authorList>
    </citation>
    <scope>NUCLEOTIDE SEQUENCE [LARGE SCALE GENOMIC DNA]</scope>
    <source>
        <strain evidence="3 4">MAFF 305830</strain>
    </source>
</reference>
<keyword evidence="4" id="KW-1185">Reference proteome</keyword>
<keyword evidence="2" id="KW-0472">Membrane</keyword>